<evidence type="ECO:0000256" key="1">
    <source>
        <dbReference type="ARBA" id="ARBA00006738"/>
    </source>
</evidence>
<accession>A0A5A7SG37</accession>
<dbReference type="InterPro" id="IPR003509">
    <property type="entry name" value="UPF0102_YraN-like"/>
</dbReference>
<evidence type="ECO:0000256" key="2">
    <source>
        <dbReference type="HAMAP-Rule" id="MF_00048"/>
    </source>
</evidence>
<dbReference type="AlphaFoldDB" id="A0A5A7SG37"/>
<dbReference type="Pfam" id="PF02021">
    <property type="entry name" value="UPF0102"/>
    <property type="match status" value="1"/>
</dbReference>
<dbReference type="NCBIfam" id="NF009150">
    <property type="entry name" value="PRK12497.1-3"/>
    <property type="match status" value="1"/>
</dbReference>
<protein>
    <recommendedName>
        <fullName evidence="2">UPF0102 protein FOY51_07240</fullName>
    </recommendedName>
</protein>
<dbReference type="NCBIfam" id="NF009154">
    <property type="entry name" value="PRK12497.3-3"/>
    <property type="match status" value="1"/>
</dbReference>
<comment type="similarity">
    <text evidence="1 2">Belongs to the UPF0102 family.</text>
</comment>
<gene>
    <name evidence="3" type="ORF">FOY51_07240</name>
</gene>
<dbReference type="CDD" id="cd20736">
    <property type="entry name" value="PoNe_Nuclease"/>
    <property type="match status" value="1"/>
</dbReference>
<dbReference type="Gene3D" id="3.40.1350.10">
    <property type="match status" value="1"/>
</dbReference>
<dbReference type="SUPFAM" id="SSF52980">
    <property type="entry name" value="Restriction endonuclease-like"/>
    <property type="match status" value="1"/>
</dbReference>
<dbReference type="Proteomes" id="UP000322244">
    <property type="component" value="Unassembled WGS sequence"/>
</dbReference>
<evidence type="ECO:0000313" key="3">
    <source>
        <dbReference type="EMBL" id="KAA0023221.1"/>
    </source>
</evidence>
<proteinExistence type="inferred from homology"/>
<dbReference type="InterPro" id="IPR011335">
    <property type="entry name" value="Restrct_endonuc-II-like"/>
</dbReference>
<dbReference type="OrthoDB" id="9794876at2"/>
<dbReference type="HAMAP" id="MF_00048">
    <property type="entry name" value="UPF0102"/>
    <property type="match status" value="1"/>
</dbReference>
<dbReference type="PANTHER" id="PTHR34039">
    <property type="entry name" value="UPF0102 PROTEIN YRAN"/>
    <property type="match status" value="1"/>
</dbReference>
<dbReference type="EMBL" id="VLNY01000003">
    <property type="protein sequence ID" value="KAA0023221.1"/>
    <property type="molecule type" value="Genomic_DNA"/>
</dbReference>
<sequence length="118" mass="13334">MSHNIELGAHGETLAAQFLTDAGMRIECRNWRNRYGEIDLIVRDGNTTAFVEVKTRTGTRFGPPAEAVTFAKQARIRRLAMHWLVEQSGPWVEVRFDVVSVLIEPGTDPLIEHFPAVF</sequence>
<name>A0A5A7SG37_9NOCA</name>
<dbReference type="InterPro" id="IPR011856">
    <property type="entry name" value="tRNA_endonuc-like_dom_sf"/>
</dbReference>
<dbReference type="PANTHER" id="PTHR34039:SF1">
    <property type="entry name" value="UPF0102 PROTEIN YRAN"/>
    <property type="match status" value="1"/>
</dbReference>
<dbReference type="NCBIfam" id="TIGR00252">
    <property type="entry name" value="YraN family protein"/>
    <property type="match status" value="1"/>
</dbReference>
<comment type="caution">
    <text evidence="3">The sequence shown here is derived from an EMBL/GenBank/DDBJ whole genome shotgun (WGS) entry which is preliminary data.</text>
</comment>
<dbReference type="GO" id="GO:0003676">
    <property type="term" value="F:nucleic acid binding"/>
    <property type="evidence" value="ECO:0007669"/>
    <property type="project" value="InterPro"/>
</dbReference>
<evidence type="ECO:0000313" key="4">
    <source>
        <dbReference type="Proteomes" id="UP000322244"/>
    </source>
</evidence>
<keyword evidence="4" id="KW-1185">Reference proteome</keyword>
<organism evidence="3 4">
    <name type="scientific">Antrihabitans cavernicola</name>
    <dbReference type="NCBI Taxonomy" id="2495913"/>
    <lineage>
        <taxon>Bacteria</taxon>
        <taxon>Bacillati</taxon>
        <taxon>Actinomycetota</taxon>
        <taxon>Actinomycetes</taxon>
        <taxon>Mycobacteriales</taxon>
        <taxon>Nocardiaceae</taxon>
        <taxon>Antrihabitans</taxon>
    </lineage>
</organism>
<reference evidence="3 4" key="1">
    <citation type="submission" date="2019-07" db="EMBL/GenBank/DDBJ databases">
        <title>Rhodococcus cavernicolus sp. nov., isolated from a cave.</title>
        <authorList>
            <person name="Lee S.D."/>
        </authorList>
    </citation>
    <scope>NUCLEOTIDE SEQUENCE [LARGE SCALE GENOMIC DNA]</scope>
    <source>
        <strain evidence="3 4">C1-24</strain>
    </source>
</reference>
<dbReference type="RefSeq" id="WP_149429565.1">
    <property type="nucleotide sequence ID" value="NZ_VLNY01000003.1"/>
</dbReference>